<dbReference type="EMBL" id="UGVL01000001">
    <property type="protein sequence ID" value="SUE33663.1"/>
    <property type="molecule type" value="Genomic_DNA"/>
</dbReference>
<dbReference type="InterPro" id="IPR002502">
    <property type="entry name" value="Amidase_domain"/>
</dbReference>
<evidence type="ECO:0000313" key="4">
    <source>
        <dbReference type="Proteomes" id="UP000255233"/>
    </source>
</evidence>
<dbReference type="PANTHER" id="PTHR11022">
    <property type="entry name" value="PEPTIDOGLYCAN RECOGNITION PROTEIN"/>
    <property type="match status" value="1"/>
</dbReference>
<sequence length="149" mass="16446">MRKITDIVLHCSATKEGQRVTVADIDRWHRDRGFRKIGYHYVIYPDGSIHAGRDIAEAGAHVSGHNATSIGICYVGGLDAAGQPKDTRTPEQKAAIVYLLESLREKFPAARICGHRDFSPDKNGNGTIEPSEYIKACPCFDAADEYKDL</sequence>
<dbReference type="AlphaFoldDB" id="A0A379MQ75"/>
<dbReference type="GO" id="GO:0008745">
    <property type="term" value="F:N-acetylmuramoyl-L-alanine amidase activity"/>
    <property type="evidence" value="ECO:0007669"/>
    <property type="project" value="InterPro"/>
</dbReference>
<dbReference type="PROSITE" id="PS00018">
    <property type="entry name" value="EF_HAND_1"/>
    <property type="match status" value="1"/>
</dbReference>
<gene>
    <name evidence="3" type="ORF">NCTC11190_00873</name>
</gene>
<proteinExistence type="inferred from homology"/>
<name>A0A379MQ75_9BACT</name>
<dbReference type="Gene3D" id="3.40.80.10">
    <property type="entry name" value="Peptidoglycan recognition protein-like"/>
    <property type="match status" value="1"/>
</dbReference>
<keyword evidence="4" id="KW-1185">Reference proteome</keyword>
<protein>
    <submittedName>
        <fullName evidence="3">N-acetylmuramoyl-L-alanine amidase</fullName>
    </submittedName>
</protein>
<comment type="similarity">
    <text evidence="1">Belongs to the N-acetylmuramoyl-L-alanine amidase 2 family.</text>
</comment>
<dbReference type="PANTHER" id="PTHR11022:SF41">
    <property type="entry name" value="PEPTIDOGLYCAN-RECOGNITION PROTEIN LC-RELATED"/>
    <property type="match status" value="1"/>
</dbReference>
<evidence type="ECO:0000256" key="1">
    <source>
        <dbReference type="ARBA" id="ARBA00007553"/>
    </source>
</evidence>
<dbReference type="InterPro" id="IPR015510">
    <property type="entry name" value="PGRP"/>
</dbReference>
<evidence type="ECO:0000259" key="2">
    <source>
        <dbReference type="SMART" id="SM00701"/>
    </source>
</evidence>
<dbReference type="SMART" id="SM00701">
    <property type="entry name" value="PGRP"/>
    <property type="match status" value="1"/>
</dbReference>
<dbReference type="CDD" id="cd06583">
    <property type="entry name" value="PGRP"/>
    <property type="match status" value="1"/>
</dbReference>
<evidence type="ECO:0000313" key="3">
    <source>
        <dbReference type="EMBL" id="SUE33663.1"/>
    </source>
</evidence>
<organism evidence="3 4">
    <name type="scientific">Rikenella microfusus</name>
    <dbReference type="NCBI Taxonomy" id="28139"/>
    <lineage>
        <taxon>Bacteria</taxon>
        <taxon>Pseudomonadati</taxon>
        <taxon>Bacteroidota</taxon>
        <taxon>Bacteroidia</taxon>
        <taxon>Bacteroidales</taxon>
        <taxon>Rikenellaceae</taxon>
        <taxon>Rikenella</taxon>
    </lineage>
</organism>
<dbReference type="Proteomes" id="UP000255233">
    <property type="component" value="Unassembled WGS sequence"/>
</dbReference>
<accession>A0A379MQ75</accession>
<dbReference type="InterPro" id="IPR036505">
    <property type="entry name" value="Amidase/PGRP_sf"/>
</dbReference>
<feature type="domain" description="Peptidoglycan recognition protein family" evidence="2">
    <location>
        <begin position="1"/>
        <end position="119"/>
    </location>
</feature>
<dbReference type="RefSeq" id="WP_027290369.1">
    <property type="nucleotide sequence ID" value="NZ_UGVL01000001.1"/>
</dbReference>
<dbReference type="Pfam" id="PF01510">
    <property type="entry name" value="Amidase_2"/>
    <property type="match status" value="1"/>
</dbReference>
<dbReference type="InterPro" id="IPR018247">
    <property type="entry name" value="EF_Hand_1_Ca_BS"/>
</dbReference>
<dbReference type="GO" id="GO:0009253">
    <property type="term" value="P:peptidoglycan catabolic process"/>
    <property type="evidence" value="ECO:0007669"/>
    <property type="project" value="InterPro"/>
</dbReference>
<reference evidence="3 4" key="1">
    <citation type="submission" date="2018-06" db="EMBL/GenBank/DDBJ databases">
        <authorList>
            <consortium name="Pathogen Informatics"/>
            <person name="Doyle S."/>
        </authorList>
    </citation>
    <scope>NUCLEOTIDE SEQUENCE [LARGE SCALE GENOMIC DNA]</scope>
    <source>
        <strain evidence="3 4">NCTC11190</strain>
    </source>
</reference>
<dbReference type="STRING" id="880526.GCA_000427365_00574"/>
<dbReference type="OrthoDB" id="1037861at2"/>
<dbReference type="GO" id="GO:0008270">
    <property type="term" value="F:zinc ion binding"/>
    <property type="evidence" value="ECO:0007669"/>
    <property type="project" value="InterPro"/>
</dbReference>
<dbReference type="SUPFAM" id="SSF55846">
    <property type="entry name" value="N-acetylmuramoyl-L-alanine amidase-like"/>
    <property type="match status" value="1"/>
</dbReference>
<dbReference type="InterPro" id="IPR006619">
    <property type="entry name" value="PGRP_domain_met/bac"/>
</dbReference>
<dbReference type="FunFam" id="3.40.80.10:FF:000008">
    <property type="entry name" value="N-acetylmuramoyl-L-alanine amidase"/>
    <property type="match status" value="1"/>
</dbReference>